<dbReference type="CDD" id="cd20301">
    <property type="entry name" value="cupin_ChrR"/>
    <property type="match status" value="1"/>
</dbReference>
<accession>A0A1I0XE02</accession>
<evidence type="ECO:0000313" key="3">
    <source>
        <dbReference type="Proteomes" id="UP000198796"/>
    </source>
</evidence>
<proteinExistence type="predicted"/>
<keyword evidence="3" id="KW-1185">Reference proteome</keyword>
<dbReference type="AlphaFoldDB" id="A0A1I0XE02"/>
<dbReference type="STRING" id="871651.SAMN05421688_2176"/>
<dbReference type="EMBL" id="FOJU01000003">
    <property type="protein sequence ID" value="SFA99255.1"/>
    <property type="molecule type" value="Genomic_DNA"/>
</dbReference>
<dbReference type="Gene3D" id="2.60.120.10">
    <property type="entry name" value="Jelly Rolls"/>
    <property type="match status" value="1"/>
</dbReference>
<dbReference type="InterPro" id="IPR012807">
    <property type="entry name" value="Anti-sigma_ChrR"/>
</dbReference>
<dbReference type="Pfam" id="PF12973">
    <property type="entry name" value="Cupin_7"/>
    <property type="match status" value="1"/>
</dbReference>
<evidence type="ECO:0000313" key="2">
    <source>
        <dbReference type="EMBL" id="SFA99255.1"/>
    </source>
</evidence>
<dbReference type="SUPFAM" id="SSF51182">
    <property type="entry name" value="RmlC-like cupins"/>
    <property type="match status" value="1"/>
</dbReference>
<dbReference type="InterPro" id="IPR025979">
    <property type="entry name" value="ChrR-like_cupin_dom"/>
</dbReference>
<sequence length="214" mass="22865">MTRQITHHPTDALLLAYAAGALPEAFSLVIAAHISLCDQCRAQSESFDAVGGSLLAQAEDKDVPPPDLEATLARIRKGPATRRALPRDPVFPAPLADYLGGGVDRVRWRPVGMGVRQAILPTSRTASARLLYIPAGTAVPDHSHKGLELTLVLQGAFADADGHFGRGDLEVADDCVDHAPMADIGEDCICLAATEAPLRFNAFFPRLAQPFLRI</sequence>
<dbReference type="OrthoDB" id="2988517at2"/>
<feature type="domain" description="ChrR-like cupin" evidence="1">
    <location>
        <begin position="104"/>
        <end position="194"/>
    </location>
</feature>
<name>A0A1I0XE02_9RHOB</name>
<protein>
    <submittedName>
        <fullName evidence="2">Anti-ECFsigma factor, ChrR</fullName>
    </submittedName>
</protein>
<dbReference type="InterPro" id="IPR011051">
    <property type="entry name" value="RmlC_Cupin_sf"/>
</dbReference>
<dbReference type="InterPro" id="IPR041916">
    <property type="entry name" value="Anti_sigma_zinc_sf"/>
</dbReference>
<dbReference type="InterPro" id="IPR014710">
    <property type="entry name" value="RmlC-like_jellyroll"/>
</dbReference>
<dbReference type="RefSeq" id="WP_092064418.1">
    <property type="nucleotide sequence ID" value="NZ_FOJU01000003.1"/>
</dbReference>
<dbReference type="Gene3D" id="1.10.10.1320">
    <property type="entry name" value="Anti-sigma factor, zinc-finger domain"/>
    <property type="match status" value="1"/>
</dbReference>
<organism evidence="2 3">
    <name type="scientific">Poseidonocella pacifica</name>
    <dbReference type="NCBI Taxonomy" id="871651"/>
    <lineage>
        <taxon>Bacteria</taxon>
        <taxon>Pseudomonadati</taxon>
        <taxon>Pseudomonadota</taxon>
        <taxon>Alphaproteobacteria</taxon>
        <taxon>Rhodobacterales</taxon>
        <taxon>Roseobacteraceae</taxon>
        <taxon>Poseidonocella</taxon>
    </lineage>
</organism>
<dbReference type="Proteomes" id="UP000198796">
    <property type="component" value="Unassembled WGS sequence"/>
</dbReference>
<dbReference type="NCBIfam" id="TIGR02451">
    <property type="entry name" value="anti_sig_ChrR"/>
    <property type="match status" value="1"/>
</dbReference>
<gene>
    <name evidence="2" type="ORF">SAMN05421688_2176</name>
</gene>
<reference evidence="2 3" key="1">
    <citation type="submission" date="2016-10" db="EMBL/GenBank/DDBJ databases">
        <authorList>
            <person name="de Groot N.N."/>
        </authorList>
    </citation>
    <scope>NUCLEOTIDE SEQUENCE [LARGE SCALE GENOMIC DNA]</scope>
    <source>
        <strain evidence="2 3">DSM 29316</strain>
    </source>
</reference>
<evidence type="ECO:0000259" key="1">
    <source>
        <dbReference type="Pfam" id="PF12973"/>
    </source>
</evidence>